<evidence type="ECO:0000256" key="2">
    <source>
        <dbReference type="SAM" id="Phobius"/>
    </source>
</evidence>
<keyword evidence="5" id="KW-1185">Reference proteome</keyword>
<feature type="signal peptide" evidence="3">
    <location>
        <begin position="1"/>
        <end position="28"/>
    </location>
</feature>
<proteinExistence type="predicted"/>
<dbReference type="Proteomes" id="UP001164746">
    <property type="component" value="Chromosome 9"/>
</dbReference>
<keyword evidence="2" id="KW-0812">Transmembrane</keyword>
<evidence type="ECO:0000313" key="5">
    <source>
        <dbReference type="Proteomes" id="UP001164746"/>
    </source>
</evidence>
<keyword evidence="2" id="KW-0472">Membrane</keyword>
<feature type="compositionally biased region" description="Low complexity" evidence="1">
    <location>
        <begin position="30"/>
        <end position="53"/>
    </location>
</feature>
<sequence>MYSMLQETYIPRVYLFILTFAAMQLTVASSSSTASPTGGNDTSTTGGSGNATSSDDDGNYGNHLIVDIMTILVTSLLAIAVAR</sequence>
<feature type="chain" id="PRO_5046329934" evidence="3">
    <location>
        <begin position="29"/>
        <end position="83"/>
    </location>
</feature>
<gene>
    <name evidence="4" type="ORF">MAR_005295</name>
</gene>
<dbReference type="EMBL" id="CP111020">
    <property type="protein sequence ID" value="WAR15190.1"/>
    <property type="molecule type" value="Genomic_DNA"/>
</dbReference>
<reference evidence="4" key="1">
    <citation type="submission" date="2022-11" db="EMBL/GenBank/DDBJ databases">
        <title>Centuries of genome instability and evolution in soft-shell clam transmissible cancer (bioRxiv).</title>
        <authorList>
            <person name="Hart S.F.M."/>
            <person name="Yonemitsu M.A."/>
            <person name="Giersch R.M."/>
            <person name="Beal B.F."/>
            <person name="Arriagada G."/>
            <person name="Davis B.W."/>
            <person name="Ostrander E.A."/>
            <person name="Goff S.P."/>
            <person name="Metzger M.J."/>
        </authorList>
    </citation>
    <scope>NUCLEOTIDE SEQUENCE</scope>
    <source>
        <strain evidence="4">MELC-2E11</strain>
        <tissue evidence="4">Siphon/mantle</tissue>
    </source>
</reference>
<evidence type="ECO:0000313" key="4">
    <source>
        <dbReference type="EMBL" id="WAR15190.1"/>
    </source>
</evidence>
<keyword evidence="3" id="KW-0732">Signal</keyword>
<feature type="transmembrane region" description="Helical" evidence="2">
    <location>
        <begin position="64"/>
        <end position="82"/>
    </location>
</feature>
<accession>A0ABY7F0R0</accession>
<evidence type="ECO:0000256" key="1">
    <source>
        <dbReference type="SAM" id="MobiDB-lite"/>
    </source>
</evidence>
<feature type="region of interest" description="Disordered" evidence="1">
    <location>
        <begin position="30"/>
        <end position="58"/>
    </location>
</feature>
<organism evidence="4 5">
    <name type="scientific">Mya arenaria</name>
    <name type="common">Soft-shell clam</name>
    <dbReference type="NCBI Taxonomy" id="6604"/>
    <lineage>
        <taxon>Eukaryota</taxon>
        <taxon>Metazoa</taxon>
        <taxon>Spiralia</taxon>
        <taxon>Lophotrochozoa</taxon>
        <taxon>Mollusca</taxon>
        <taxon>Bivalvia</taxon>
        <taxon>Autobranchia</taxon>
        <taxon>Heteroconchia</taxon>
        <taxon>Euheterodonta</taxon>
        <taxon>Imparidentia</taxon>
        <taxon>Neoheterodontei</taxon>
        <taxon>Myida</taxon>
        <taxon>Myoidea</taxon>
        <taxon>Myidae</taxon>
        <taxon>Mya</taxon>
    </lineage>
</organism>
<protein>
    <submittedName>
        <fullName evidence="4">Uncharacterized protein</fullName>
    </submittedName>
</protein>
<name>A0ABY7F0R0_MYAAR</name>
<evidence type="ECO:0000256" key="3">
    <source>
        <dbReference type="SAM" id="SignalP"/>
    </source>
</evidence>
<keyword evidence="2" id="KW-1133">Transmembrane helix</keyword>